<dbReference type="AlphaFoldDB" id="A0A857J3E3"/>
<evidence type="ECO:0000256" key="2">
    <source>
        <dbReference type="SAM" id="MobiDB-lite"/>
    </source>
</evidence>
<evidence type="ECO:0000313" key="3">
    <source>
        <dbReference type="EMBL" id="QHI97388.1"/>
    </source>
</evidence>
<name>A0A857J3E3_9BURK</name>
<feature type="region of interest" description="Disordered" evidence="2">
    <location>
        <begin position="58"/>
        <end position="79"/>
    </location>
</feature>
<dbReference type="EMBL" id="CP047650">
    <property type="protein sequence ID" value="QHI97388.1"/>
    <property type="molecule type" value="Genomic_DNA"/>
</dbReference>
<proteinExistence type="inferred from homology"/>
<evidence type="ECO:0000256" key="1">
    <source>
        <dbReference type="ARBA" id="ARBA00009981"/>
    </source>
</evidence>
<reference evidence="3 4" key="1">
    <citation type="submission" date="2020-01" db="EMBL/GenBank/DDBJ databases">
        <title>Genome sequencing of strain KACC 21265.</title>
        <authorList>
            <person name="Heo J."/>
            <person name="Kim S.-J."/>
            <person name="Kim J.-S."/>
            <person name="Hong S.-B."/>
            <person name="Kwon S.-W."/>
        </authorList>
    </citation>
    <scope>NUCLEOTIDE SEQUENCE [LARGE SCALE GENOMIC DNA]</scope>
    <source>
        <strain evidence="3 4">KACC 21265</strain>
    </source>
</reference>
<organism evidence="3 4">
    <name type="scientific">Xylophilus rhododendri</name>
    <dbReference type="NCBI Taxonomy" id="2697032"/>
    <lineage>
        <taxon>Bacteria</taxon>
        <taxon>Pseudomonadati</taxon>
        <taxon>Pseudomonadota</taxon>
        <taxon>Betaproteobacteria</taxon>
        <taxon>Burkholderiales</taxon>
        <taxon>Xylophilus</taxon>
    </lineage>
</organism>
<dbReference type="RefSeq" id="WP_160550906.1">
    <property type="nucleotide sequence ID" value="NZ_CP047650.1"/>
</dbReference>
<sequence length="79" mass="9377">MKTVSVRELRNTMPHLRETLEQEQELLLVSNGEPVARILPVEPAPARRPQLPDIRAFREAQPRMERPLEDLIREERDRR</sequence>
<dbReference type="SUPFAM" id="SSF143120">
    <property type="entry name" value="YefM-like"/>
    <property type="match status" value="1"/>
</dbReference>
<comment type="similarity">
    <text evidence="1">Belongs to the phD/YefM antitoxin family.</text>
</comment>
<evidence type="ECO:0000313" key="4">
    <source>
        <dbReference type="Proteomes" id="UP000464787"/>
    </source>
</evidence>
<dbReference type="KEGG" id="xyk:GT347_04950"/>
<gene>
    <name evidence="3" type="ORF">GT347_04950</name>
</gene>
<dbReference type="InterPro" id="IPR036165">
    <property type="entry name" value="YefM-like_sf"/>
</dbReference>
<keyword evidence="4" id="KW-1185">Reference proteome</keyword>
<protein>
    <submittedName>
        <fullName evidence="3">Type II toxin-antitoxin system prevent-host-death family antitoxin</fullName>
    </submittedName>
</protein>
<accession>A0A857J3E3</accession>
<dbReference type="Proteomes" id="UP000464787">
    <property type="component" value="Chromosome"/>
</dbReference>